<reference evidence="3" key="2">
    <citation type="submission" date="2023-01" db="EMBL/GenBank/DDBJ databases">
        <title>Draft genome sequence of Agaribacter marinus strain NBRC 110023.</title>
        <authorList>
            <person name="Sun Q."/>
            <person name="Mori K."/>
        </authorList>
    </citation>
    <scope>NUCLEOTIDE SEQUENCE</scope>
    <source>
        <strain evidence="3">NBRC 110023</strain>
    </source>
</reference>
<evidence type="ECO:0000256" key="1">
    <source>
        <dbReference type="HAMAP-Rule" id="MF_02215"/>
    </source>
</evidence>
<dbReference type="Proteomes" id="UP001156601">
    <property type="component" value="Unassembled WGS sequence"/>
</dbReference>
<feature type="domain" description="SCP2" evidence="2">
    <location>
        <begin position="16"/>
        <end position="134"/>
    </location>
</feature>
<comment type="subcellular location">
    <subcellularLocation>
        <location evidence="1">Cytoplasm</location>
    </subcellularLocation>
</comment>
<sequence length="224" mass="24990">MPALQVVSSIVELAINTALGLARNSDELVRALSGKCCTLHIQEVDITLSLHFSLPQKIDGKTSSEKRYVDVTIDDPWTEAQKQTILDNHAYVSISINALPELKKTSQLTRLIKLGKLDFYGDLYLIQKLSALFDELDIDLAEVLSQYIGDVPAHWLFTFAGSTKDKLTKHRESIMQALSDAALEEKPIAVRPIMLMNFIDEVKILQAGADRVAARIEKLEKDVN</sequence>
<comment type="pathway">
    <text evidence="1">Cofactor biosynthesis; ubiquinone biosynthesis.</text>
</comment>
<keyword evidence="4" id="KW-1185">Reference proteome</keyword>
<comment type="similarity">
    <text evidence="1">Belongs to the UbiJ family.</text>
</comment>
<dbReference type="GO" id="GO:0006744">
    <property type="term" value="P:ubiquinone biosynthetic process"/>
    <property type="evidence" value="ECO:0007669"/>
    <property type="project" value="UniProtKB-UniRule"/>
</dbReference>
<dbReference type="HAMAP" id="MF_02215">
    <property type="entry name" value="UbiJ"/>
    <property type="match status" value="1"/>
</dbReference>
<dbReference type="RefSeq" id="WP_284218825.1">
    <property type="nucleotide sequence ID" value="NZ_BSOT01000009.1"/>
</dbReference>
<evidence type="ECO:0000313" key="4">
    <source>
        <dbReference type="Proteomes" id="UP001156601"/>
    </source>
</evidence>
<proteinExistence type="inferred from homology"/>
<dbReference type="InterPro" id="IPR038989">
    <property type="entry name" value="UbiJ"/>
</dbReference>
<dbReference type="InterPro" id="IPR003033">
    <property type="entry name" value="SCP2_sterol-bd_dom"/>
</dbReference>
<reference evidence="3" key="1">
    <citation type="journal article" date="2014" name="Int. J. Syst. Evol. Microbiol.">
        <title>Complete genome sequence of Corynebacterium casei LMG S-19264T (=DSM 44701T), isolated from a smear-ripened cheese.</title>
        <authorList>
            <consortium name="US DOE Joint Genome Institute (JGI-PGF)"/>
            <person name="Walter F."/>
            <person name="Albersmeier A."/>
            <person name="Kalinowski J."/>
            <person name="Ruckert C."/>
        </authorList>
    </citation>
    <scope>NUCLEOTIDE SEQUENCE</scope>
    <source>
        <strain evidence="3">NBRC 110023</strain>
    </source>
</reference>
<accession>A0AA37T5D9</accession>
<keyword evidence="1" id="KW-0963">Cytoplasm</keyword>
<dbReference type="PANTHER" id="PTHR38693">
    <property type="entry name" value="UBIQUINONE BIOSYNTHESIS PROTEIN UBIJ"/>
    <property type="match status" value="1"/>
</dbReference>
<evidence type="ECO:0000259" key="2">
    <source>
        <dbReference type="Pfam" id="PF02036"/>
    </source>
</evidence>
<dbReference type="AlphaFoldDB" id="A0AA37T5D9"/>
<dbReference type="GO" id="GO:0005737">
    <property type="term" value="C:cytoplasm"/>
    <property type="evidence" value="ECO:0007669"/>
    <property type="project" value="UniProtKB-SubCell"/>
</dbReference>
<evidence type="ECO:0000313" key="3">
    <source>
        <dbReference type="EMBL" id="GLR72413.1"/>
    </source>
</evidence>
<organism evidence="3 4">
    <name type="scientific">Agaribacter marinus</name>
    <dbReference type="NCBI Taxonomy" id="1431249"/>
    <lineage>
        <taxon>Bacteria</taxon>
        <taxon>Pseudomonadati</taxon>
        <taxon>Pseudomonadota</taxon>
        <taxon>Gammaproteobacteria</taxon>
        <taxon>Alteromonadales</taxon>
        <taxon>Alteromonadaceae</taxon>
        <taxon>Agaribacter</taxon>
    </lineage>
</organism>
<name>A0AA37T5D9_9ALTE</name>
<protein>
    <recommendedName>
        <fullName evidence="1">Ubiquinone biosynthesis accessory factor UbiJ</fullName>
    </recommendedName>
</protein>
<comment type="caution">
    <text evidence="3">The sequence shown here is derived from an EMBL/GenBank/DDBJ whole genome shotgun (WGS) entry which is preliminary data.</text>
</comment>
<dbReference type="EMBL" id="BSOT01000009">
    <property type="protein sequence ID" value="GLR72413.1"/>
    <property type="molecule type" value="Genomic_DNA"/>
</dbReference>
<dbReference type="PANTHER" id="PTHR38693:SF1">
    <property type="entry name" value="UBIQUINONE BIOSYNTHESIS ACCESSORY FACTOR UBIJ"/>
    <property type="match status" value="1"/>
</dbReference>
<dbReference type="Pfam" id="PF02036">
    <property type="entry name" value="SCP2"/>
    <property type="match status" value="1"/>
</dbReference>
<comment type="function">
    <text evidence="1">Required for ubiquinone (coenzyme Q) biosynthesis. Binds hydrophobic ubiquinone biosynthetic intermediates via its SCP2 domain and is essential for the stability of the Ubi complex. May constitute a docking platform where Ubi enzymes assemble and access their SCP2-bound polyprenyl substrates.</text>
</comment>
<gene>
    <name evidence="1" type="primary">ubiJ</name>
    <name evidence="3" type="ORF">GCM10007852_33210</name>
</gene>
<keyword evidence="1" id="KW-0831">Ubiquinone biosynthesis</keyword>